<dbReference type="OrthoDB" id="5984008at2759"/>
<evidence type="ECO:0000256" key="8">
    <source>
        <dbReference type="ARBA" id="ARBA00023180"/>
    </source>
</evidence>
<evidence type="ECO:0000256" key="5">
    <source>
        <dbReference type="ARBA" id="ARBA00023065"/>
    </source>
</evidence>
<evidence type="ECO:0000256" key="1">
    <source>
        <dbReference type="ARBA" id="ARBA00004141"/>
    </source>
</evidence>
<dbReference type="InterPro" id="IPR019594">
    <property type="entry name" value="Glu/Gly-bd"/>
</dbReference>
<evidence type="ECO:0000256" key="7">
    <source>
        <dbReference type="ARBA" id="ARBA00023170"/>
    </source>
</evidence>
<name>A0A448WXX1_9PLAT</name>
<dbReference type="SMART" id="SM00918">
    <property type="entry name" value="Lig_chan-Glu_bd"/>
    <property type="match status" value="1"/>
</dbReference>
<evidence type="ECO:0000313" key="12">
    <source>
        <dbReference type="EMBL" id="VEL23031.1"/>
    </source>
</evidence>
<dbReference type="AlphaFoldDB" id="A0A448WXX1"/>
<evidence type="ECO:0000256" key="6">
    <source>
        <dbReference type="ARBA" id="ARBA00023136"/>
    </source>
</evidence>
<dbReference type="GO" id="GO:0016020">
    <property type="term" value="C:membrane"/>
    <property type="evidence" value="ECO:0007669"/>
    <property type="project" value="UniProtKB-SubCell"/>
</dbReference>
<protein>
    <recommendedName>
        <fullName evidence="11">Ionotropic glutamate receptor L-glutamate and glycine-binding domain-containing protein</fullName>
    </recommendedName>
</protein>
<keyword evidence="4" id="KW-1133">Transmembrane helix</keyword>
<reference evidence="12" key="1">
    <citation type="submission" date="2018-11" db="EMBL/GenBank/DDBJ databases">
        <authorList>
            <consortium name="Pathogen Informatics"/>
        </authorList>
    </citation>
    <scope>NUCLEOTIDE SEQUENCE</scope>
</reference>
<keyword evidence="9" id="KW-1071">Ligand-gated ion channel</keyword>
<organism evidence="12 13">
    <name type="scientific">Protopolystoma xenopodis</name>
    <dbReference type="NCBI Taxonomy" id="117903"/>
    <lineage>
        <taxon>Eukaryota</taxon>
        <taxon>Metazoa</taxon>
        <taxon>Spiralia</taxon>
        <taxon>Lophotrochozoa</taxon>
        <taxon>Platyhelminthes</taxon>
        <taxon>Monogenea</taxon>
        <taxon>Polyopisthocotylea</taxon>
        <taxon>Polystomatidea</taxon>
        <taxon>Polystomatidae</taxon>
        <taxon>Protopolystoma</taxon>
    </lineage>
</organism>
<keyword evidence="3" id="KW-0812">Transmembrane</keyword>
<feature type="domain" description="Ionotropic glutamate receptor L-glutamate and glycine-binding" evidence="11">
    <location>
        <begin position="1"/>
        <end position="69"/>
    </location>
</feature>
<accession>A0A448WXX1</accession>
<dbReference type="Proteomes" id="UP000784294">
    <property type="component" value="Unassembled WGS sequence"/>
</dbReference>
<evidence type="ECO:0000259" key="11">
    <source>
        <dbReference type="SMART" id="SM00918"/>
    </source>
</evidence>
<dbReference type="EMBL" id="CAAALY010059634">
    <property type="protein sequence ID" value="VEL23031.1"/>
    <property type="molecule type" value="Genomic_DNA"/>
</dbReference>
<keyword evidence="2" id="KW-0813">Transport</keyword>
<keyword evidence="13" id="KW-1185">Reference proteome</keyword>
<proteinExistence type="predicted"/>
<keyword evidence="6" id="KW-0472">Membrane</keyword>
<comment type="caution">
    <text evidence="12">The sequence shown here is derived from an EMBL/GenBank/DDBJ whole genome shotgun (WGS) entry which is preliminary data.</text>
</comment>
<comment type="subcellular location">
    <subcellularLocation>
        <location evidence="1">Membrane</location>
        <topology evidence="1">Multi-pass membrane protein</topology>
    </subcellularLocation>
</comment>
<dbReference type="GO" id="GO:0015276">
    <property type="term" value="F:ligand-gated monoatomic ion channel activity"/>
    <property type="evidence" value="ECO:0007669"/>
    <property type="project" value="InterPro"/>
</dbReference>
<evidence type="ECO:0000256" key="2">
    <source>
        <dbReference type="ARBA" id="ARBA00022448"/>
    </source>
</evidence>
<keyword evidence="10" id="KW-0407">Ion channel</keyword>
<keyword evidence="5" id="KW-0406">Ion transport</keyword>
<dbReference type="Pfam" id="PF10613">
    <property type="entry name" value="Lig_chan-Glu_bd"/>
    <property type="match status" value="1"/>
</dbReference>
<dbReference type="SUPFAM" id="SSF53850">
    <property type="entry name" value="Periplasmic binding protein-like II"/>
    <property type="match status" value="1"/>
</dbReference>
<dbReference type="Gene3D" id="3.40.190.10">
    <property type="entry name" value="Periplasmic binding protein-like II"/>
    <property type="match status" value="1"/>
</dbReference>
<evidence type="ECO:0000256" key="4">
    <source>
        <dbReference type="ARBA" id="ARBA00022989"/>
    </source>
</evidence>
<evidence type="ECO:0000256" key="10">
    <source>
        <dbReference type="ARBA" id="ARBA00023303"/>
    </source>
</evidence>
<keyword evidence="7" id="KW-0675">Receptor</keyword>
<sequence length="74" mass="8554">MYKGRRSDTEGYSDDPAMWHGFCIQLLEMIAKDLKFTFTIQHVADNQYGISHEVDGITKWNGMIGELLEKVIFL</sequence>
<evidence type="ECO:0000256" key="9">
    <source>
        <dbReference type="ARBA" id="ARBA00023286"/>
    </source>
</evidence>
<keyword evidence="8" id="KW-0325">Glycoprotein</keyword>
<evidence type="ECO:0000313" key="13">
    <source>
        <dbReference type="Proteomes" id="UP000784294"/>
    </source>
</evidence>
<gene>
    <name evidence="12" type="ORF">PXEA_LOCUS16471</name>
</gene>
<evidence type="ECO:0000256" key="3">
    <source>
        <dbReference type="ARBA" id="ARBA00022692"/>
    </source>
</evidence>